<feature type="compositionally biased region" description="Basic and acidic residues" evidence="7">
    <location>
        <begin position="27"/>
        <end position="36"/>
    </location>
</feature>
<evidence type="ECO:0000256" key="2">
    <source>
        <dbReference type="ARBA" id="ARBA00009457"/>
    </source>
</evidence>
<protein>
    <submittedName>
        <fullName evidence="9">Cell cycle control 50A</fullName>
    </submittedName>
</protein>
<dbReference type="GO" id="GO:0005783">
    <property type="term" value="C:endoplasmic reticulum"/>
    <property type="evidence" value="ECO:0007669"/>
    <property type="project" value="TreeGrafter"/>
</dbReference>
<gene>
    <name evidence="9" type="ORF">BpHYR1_052805</name>
</gene>
<dbReference type="STRING" id="10195.A0A3M7R0D2"/>
<dbReference type="GO" id="GO:0005886">
    <property type="term" value="C:plasma membrane"/>
    <property type="evidence" value="ECO:0007669"/>
    <property type="project" value="TreeGrafter"/>
</dbReference>
<evidence type="ECO:0000256" key="8">
    <source>
        <dbReference type="SAM" id="Phobius"/>
    </source>
</evidence>
<keyword evidence="5 6" id="KW-0472">Membrane</keyword>
<evidence type="ECO:0000256" key="3">
    <source>
        <dbReference type="ARBA" id="ARBA00022692"/>
    </source>
</evidence>
<feature type="compositionally biased region" description="Polar residues" evidence="7">
    <location>
        <begin position="38"/>
        <end position="47"/>
    </location>
</feature>
<name>A0A3M7R0D2_BRAPC</name>
<comment type="similarity">
    <text evidence="2 6">Belongs to the CDC50/LEM3 family.</text>
</comment>
<evidence type="ECO:0000256" key="1">
    <source>
        <dbReference type="ARBA" id="ARBA00004141"/>
    </source>
</evidence>
<evidence type="ECO:0000256" key="6">
    <source>
        <dbReference type="PIRNR" id="PIRNR015840"/>
    </source>
</evidence>
<reference evidence="9 10" key="1">
    <citation type="journal article" date="2018" name="Sci. Rep.">
        <title>Genomic signatures of local adaptation to the degree of environmental predictability in rotifers.</title>
        <authorList>
            <person name="Franch-Gras L."/>
            <person name="Hahn C."/>
            <person name="Garcia-Roger E.M."/>
            <person name="Carmona M.J."/>
            <person name="Serra M."/>
            <person name="Gomez A."/>
        </authorList>
    </citation>
    <scope>NUCLEOTIDE SEQUENCE [LARGE SCALE GENOMIC DNA]</scope>
    <source>
        <strain evidence="9">HYR1</strain>
    </source>
</reference>
<dbReference type="PANTHER" id="PTHR10926:SF0">
    <property type="entry name" value="CDC50, ISOFORM A"/>
    <property type="match status" value="1"/>
</dbReference>
<evidence type="ECO:0000256" key="7">
    <source>
        <dbReference type="SAM" id="MobiDB-lite"/>
    </source>
</evidence>
<dbReference type="OrthoDB" id="340608at2759"/>
<dbReference type="GO" id="GO:0005794">
    <property type="term" value="C:Golgi apparatus"/>
    <property type="evidence" value="ECO:0007669"/>
    <property type="project" value="TreeGrafter"/>
</dbReference>
<comment type="subcellular location">
    <subcellularLocation>
        <location evidence="1">Membrane</location>
        <topology evidence="1">Multi-pass membrane protein</topology>
    </subcellularLocation>
</comment>
<keyword evidence="3 8" id="KW-0812">Transmembrane</keyword>
<feature type="transmembrane region" description="Helical" evidence="8">
    <location>
        <begin position="78"/>
        <end position="99"/>
    </location>
</feature>
<dbReference type="Pfam" id="PF03381">
    <property type="entry name" value="CDC50"/>
    <property type="match status" value="1"/>
</dbReference>
<proteinExistence type="inferred from homology"/>
<dbReference type="Proteomes" id="UP000276133">
    <property type="component" value="Unassembled WGS sequence"/>
</dbReference>
<dbReference type="AlphaFoldDB" id="A0A3M7R0D2"/>
<accession>A0A3M7R0D2</accession>
<organism evidence="9 10">
    <name type="scientific">Brachionus plicatilis</name>
    <name type="common">Marine rotifer</name>
    <name type="synonym">Brachionus muelleri</name>
    <dbReference type="NCBI Taxonomy" id="10195"/>
    <lineage>
        <taxon>Eukaryota</taxon>
        <taxon>Metazoa</taxon>
        <taxon>Spiralia</taxon>
        <taxon>Gnathifera</taxon>
        <taxon>Rotifera</taxon>
        <taxon>Eurotatoria</taxon>
        <taxon>Monogononta</taxon>
        <taxon>Pseudotrocha</taxon>
        <taxon>Ploima</taxon>
        <taxon>Brachionidae</taxon>
        <taxon>Brachionus</taxon>
    </lineage>
</organism>
<feature type="transmembrane region" description="Helical" evidence="8">
    <location>
        <begin position="354"/>
        <end position="376"/>
    </location>
</feature>
<keyword evidence="10" id="KW-1185">Reference proteome</keyword>
<evidence type="ECO:0000256" key="5">
    <source>
        <dbReference type="ARBA" id="ARBA00023136"/>
    </source>
</evidence>
<evidence type="ECO:0000313" key="10">
    <source>
        <dbReference type="Proteomes" id="UP000276133"/>
    </source>
</evidence>
<evidence type="ECO:0000313" key="9">
    <source>
        <dbReference type="EMBL" id="RNA17052.1"/>
    </source>
</evidence>
<dbReference type="EMBL" id="REGN01004545">
    <property type="protein sequence ID" value="RNA17052.1"/>
    <property type="molecule type" value="Genomic_DNA"/>
</dbReference>
<dbReference type="PANTHER" id="PTHR10926">
    <property type="entry name" value="CELL CYCLE CONTROL PROTEIN 50"/>
    <property type="match status" value="1"/>
</dbReference>
<dbReference type="PIRSF" id="PIRSF015840">
    <property type="entry name" value="DUF284_TM_euk"/>
    <property type="match status" value="1"/>
</dbReference>
<dbReference type="InterPro" id="IPR005045">
    <property type="entry name" value="CDC50/LEM3_fam"/>
</dbReference>
<evidence type="ECO:0000256" key="4">
    <source>
        <dbReference type="ARBA" id="ARBA00022989"/>
    </source>
</evidence>
<comment type="caution">
    <text evidence="9">The sequence shown here is derived from an EMBL/GenBank/DDBJ whole genome shotgun (WGS) entry which is preliminary data.</text>
</comment>
<feature type="region of interest" description="Disordered" evidence="7">
    <location>
        <begin position="25"/>
        <end position="56"/>
    </location>
</feature>
<keyword evidence="4 8" id="KW-1133">Transmembrane helix</keyword>
<sequence>MDQNDWVITNIDQIKRANTSAINRGYKKSEGSRDDITSGPTVSSTEQAENKQSKRPKNTLLKQQRLPAWQPILTAKTVLPLFFSIGVIFVILGGVLLHFSNIVNEFVYDYTDCNSIDTNTPCSKLVNHTTTCYCEISFQLDEDFEAPVYVYYGLKNFYQNHRRYVKSRDDNQLLGKSYTSLNSECKPYDEQTVDGVKKFIAPCGAIANSLFNDSFEINYTGVANISPAIQINLLRTGIAWNTDKDVKFKNPENNFINTIKPINWKKNVTELDPDDPNNNGFKNEDLIVWMRTAALPNFRKLYRRVDHTKIAFNSSLPKGYYKIKIDYNYPVTSFDGRKMFIISTTTWIGGKNPFLGIAYLVVGSLCIVLGFVFLAIHFRFARNLKSSDDLYQSNMASSSRNNISVIEASESRKYATKIEVLKT</sequence>